<proteinExistence type="predicted"/>
<reference evidence="2 3" key="1">
    <citation type="submission" date="2020-08" db="EMBL/GenBank/DDBJ databases">
        <title>Cohnella phylogeny.</title>
        <authorList>
            <person name="Dunlap C."/>
        </authorList>
    </citation>
    <scope>NUCLEOTIDE SEQUENCE [LARGE SCALE GENOMIC DNA]</scope>
    <source>
        <strain evidence="2 3">DSM 25241</strain>
    </source>
</reference>
<sequence length="314" mass="35892">MDQSTAIADEFNQQFPNEQACAAALYQARWPKGFRCPACGSPRFYILKSRRRPLFECASPRCRRQTSVTAGTIMEGSRTPLSKWFLAFRLLSQSGGISSVRLSRLLDVTYKTAWLISHKIRIAMQQEEESEQLQGFVRIEPFHYGLVYYMDALQPLVLGAAMDSQGNPSRVLMHQPHPSEVNDKSRKINPDGIQSFVRSRVSEHAAVVHRSQESRTPKPLMTLKYAVGYWLNSTFHGIGAKHLQAYLNEFCFRQNASYRGHGSPFGLLLNWCATTRRQTYRTITRPRPVLTVPWITQGLTRNQWRGKHLTLLCS</sequence>
<evidence type="ECO:0000313" key="3">
    <source>
        <dbReference type="Proteomes" id="UP000535838"/>
    </source>
</evidence>
<dbReference type="AlphaFoldDB" id="A0A841T255"/>
<name>A0A841T255_9BACL</name>
<dbReference type="InterPro" id="IPR024442">
    <property type="entry name" value="Transposase_Zn_ribbon"/>
</dbReference>
<dbReference type="RefSeq" id="WP_185120400.1">
    <property type="nucleotide sequence ID" value="NZ_JACJVQ010000011.1"/>
</dbReference>
<evidence type="ECO:0000313" key="2">
    <source>
        <dbReference type="EMBL" id="MBB6635161.1"/>
    </source>
</evidence>
<accession>A0A841T255</accession>
<gene>
    <name evidence="2" type="ORF">H7B67_13655</name>
</gene>
<dbReference type="Pfam" id="PF12760">
    <property type="entry name" value="Zn_ribbon_IS1595"/>
    <property type="match status" value="1"/>
</dbReference>
<dbReference type="Proteomes" id="UP000535838">
    <property type="component" value="Unassembled WGS sequence"/>
</dbReference>
<comment type="caution">
    <text evidence="2">The sequence shown here is derived from an EMBL/GenBank/DDBJ whole genome shotgun (WGS) entry which is preliminary data.</text>
</comment>
<organism evidence="2 3">
    <name type="scientific">Cohnella thailandensis</name>
    <dbReference type="NCBI Taxonomy" id="557557"/>
    <lineage>
        <taxon>Bacteria</taxon>
        <taxon>Bacillati</taxon>
        <taxon>Bacillota</taxon>
        <taxon>Bacilli</taxon>
        <taxon>Bacillales</taxon>
        <taxon>Paenibacillaceae</taxon>
        <taxon>Cohnella</taxon>
    </lineage>
</organism>
<dbReference type="EMBL" id="JACJVQ010000011">
    <property type="protein sequence ID" value="MBB6635161.1"/>
    <property type="molecule type" value="Genomic_DNA"/>
</dbReference>
<feature type="domain" description="Transposase zinc-ribbon" evidence="1">
    <location>
        <begin position="16"/>
        <end position="65"/>
    </location>
</feature>
<keyword evidence="3" id="KW-1185">Reference proteome</keyword>
<evidence type="ECO:0000259" key="1">
    <source>
        <dbReference type="Pfam" id="PF12760"/>
    </source>
</evidence>
<protein>
    <submittedName>
        <fullName evidence="2">IS1595 family transposase</fullName>
    </submittedName>
</protein>